<keyword evidence="2" id="KW-0813">Transport</keyword>
<keyword evidence="4 8" id="KW-0067">ATP-binding</keyword>
<protein>
    <submittedName>
        <fullName evidence="8">ABC transporter ATP-binding protein</fullName>
    </submittedName>
</protein>
<dbReference type="Gene3D" id="3.40.50.300">
    <property type="entry name" value="P-loop containing nucleotide triphosphate hydrolases"/>
    <property type="match status" value="1"/>
</dbReference>
<evidence type="ECO:0000256" key="1">
    <source>
        <dbReference type="ARBA" id="ARBA00005417"/>
    </source>
</evidence>
<dbReference type="GO" id="GO:0015807">
    <property type="term" value="P:L-amino acid transport"/>
    <property type="evidence" value="ECO:0007669"/>
    <property type="project" value="TreeGrafter"/>
</dbReference>
<proteinExistence type="inferred from homology"/>
<evidence type="ECO:0000313" key="8">
    <source>
        <dbReference type="EMBL" id="QWG22171.1"/>
    </source>
</evidence>
<dbReference type="InterPro" id="IPR003593">
    <property type="entry name" value="AAA+_ATPase"/>
</dbReference>
<keyword evidence="5" id="KW-0029">Amino-acid transport</keyword>
<dbReference type="CDD" id="cd03224">
    <property type="entry name" value="ABC_TM1139_LivF_branched"/>
    <property type="match status" value="1"/>
</dbReference>
<dbReference type="Proteomes" id="UP000676951">
    <property type="component" value="Chromosome"/>
</dbReference>
<accession>A0A975RWP2</accession>
<comment type="similarity">
    <text evidence="1">Belongs to the ABC transporter superfamily.</text>
</comment>
<dbReference type="GO" id="GO:0016887">
    <property type="term" value="F:ATP hydrolysis activity"/>
    <property type="evidence" value="ECO:0007669"/>
    <property type="project" value="InterPro"/>
</dbReference>
<evidence type="ECO:0000256" key="6">
    <source>
        <dbReference type="ARBA" id="ARBA00024722"/>
    </source>
</evidence>
<dbReference type="RefSeq" id="WP_215602940.1">
    <property type="nucleotide sequence ID" value="NZ_CP076136.1"/>
</dbReference>
<dbReference type="InterPro" id="IPR027417">
    <property type="entry name" value="P-loop_NTPase"/>
</dbReference>
<dbReference type="Pfam" id="PF00005">
    <property type="entry name" value="ABC_tran"/>
    <property type="match status" value="1"/>
</dbReference>
<comment type="function">
    <text evidence="6">Involved in beta-(1--&gt;2)glucan export. Transmembrane domains (TMD) form a pore in the inner membrane and the ATP-binding domain (NBD) is responsible for energy generation.</text>
</comment>
<dbReference type="InterPro" id="IPR003439">
    <property type="entry name" value="ABC_transporter-like_ATP-bd"/>
</dbReference>
<dbReference type="SUPFAM" id="SSF52540">
    <property type="entry name" value="P-loop containing nucleoside triphosphate hydrolases"/>
    <property type="match status" value="1"/>
</dbReference>
<feature type="domain" description="ABC transporter" evidence="7">
    <location>
        <begin position="4"/>
        <end position="236"/>
    </location>
</feature>
<evidence type="ECO:0000256" key="3">
    <source>
        <dbReference type="ARBA" id="ARBA00022741"/>
    </source>
</evidence>
<sequence>MPLLETRSVGCALGDVQVLWNASIAVERGEIVCLLGPNGSGKSTLMNGISRLNRLVSGEIWFDGHALHRLPPHKISRLGISHVLERHRLFPYMTVLENLLLGAGPRPDPGGLKDSFARVYELFPRLKERERQIANSMSGGEQQMCAIGRGLMANPKLLMVDEPFIGLSPRYREEVTRALLRLNGEGLAILMIEQNVRQALGFSHRAYVLKAGQIAASGPSAELAGSAELEEIFFGRSRGGAALPPDKPIAGGSP</sequence>
<name>A0A975RWP2_9BRAD</name>
<dbReference type="EMBL" id="CP076136">
    <property type="protein sequence ID" value="QWG22171.1"/>
    <property type="molecule type" value="Genomic_DNA"/>
</dbReference>
<reference evidence="8 9" key="1">
    <citation type="submission" date="2021-06" db="EMBL/GenBank/DDBJ databases">
        <title>Bradyrhizobium sp. S2-11-4 Genome sequencing.</title>
        <authorList>
            <person name="Jin L."/>
        </authorList>
    </citation>
    <scope>NUCLEOTIDE SEQUENCE [LARGE SCALE GENOMIC DNA]</scope>
    <source>
        <strain evidence="8 9">S2-11-4</strain>
    </source>
</reference>
<dbReference type="SMART" id="SM00382">
    <property type="entry name" value="AAA"/>
    <property type="match status" value="1"/>
</dbReference>
<dbReference type="GO" id="GO:0005524">
    <property type="term" value="F:ATP binding"/>
    <property type="evidence" value="ECO:0007669"/>
    <property type="project" value="UniProtKB-KW"/>
</dbReference>
<evidence type="ECO:0000256" key="5">
    <source>
        <dbReference type="ARBA" id="ARBA00022970"/>
    </source>
</evidence>
<keyword evidence="3" id="KW-0547">Nucleotide-binding</keyword>
<dbReference type="GO" id="GO:0015658">
    <property type="term" value="F:branched-chain amino acid transmembrane transporter activity"/>
    <property type="evidence" value="ECO:0007669"/>
    <property type="project" value="TreeGrafter"/>
</dbReference>
<keyword evidence="9" id="KW-1185">Reference proteome</keyword>
<evidence type="ECO:0000313" key="9">
    <source>
        <dbReference type="Proteomes" id="UP000676951"/>
    </source>
</evidence>
<evidence type="ECO:0000256" key="4">
    <source>
        <dbReference type="ARBA" id="ARBA00022840"/>
    </source>
</evidence>
<evidence type="ECO:0000256" key="2">
    <source>
        <dbReference type="ARBA" id="ARBA00022448"/>
    </source>
</evidence>
<dbReference type="PANTHER" id="PTHR43820:SF4">
    <property type="entry name" value="HIGH-AFFINITY BRANCHED-CHAIN AMINO ACID TRANSPORT ATP-BINDING PROTEIN LIVF"/>
    <property type="match status" value="1"/>
</dbReference>
<evidence type="ECO:0000259" key="7">
    <source>
        <dbReference type="PROSITE" id="PS50893"/>
    </source>
</evidence>
<gene>
    <name evidence="8" type="ORF">KMZ93_19625</name>
</gene>
<dbReference type="PANTHER" id="PTHR43820">
    <property type="entry name" value="HIGH-AFFINITY BRANCHED-CHAIN AMINO ACID TRANSPORT ATP-BINDING PROTEIN LIVF"/>
    <property type="match status" value="1"/>
</dbReference>
<organism evidence="8 9">
    <name type="scientific">Bradyrhizobium sediminis</name>
    <dbReference type="NCBI Taxonomy" id="2840469"/>
    <lineage>
        <taxon>Bacteria</taxon>
        <taxon>Pseudomonadati</taxon>
        <taxon>Pseudomonadota</taxon>
        <taxon>Alphaproteobacteria</taxon>
        <taxon>Hyphomicrobiales</taxon>
        <taxon>Nitrobacteraceae</taxon>
        <taxon>Bradyrhizobium</taxon>
    </lineage>
</organism>
<dbReference type="InterPro" id="IPR052156">
    <property type="entry name" value="BCAA_Transport_ATP-bd_LivF"/>
</dbReference>
<dbReference type="PROSITE" id="PS50893">
    <property type="entry name" value="ABC_TRANSPORTER_2"/>
    <property type="match status" value="1"/>
</dbReference>
<dbReference type="AlphaFoldDB" id="A0A975RWP2"/>